<evidence type="ECO:0000313" key="2">
    <source>
        <dbReference type="EMBL" id="KAJ3592160.1"/>
    </source>
</evidence>
<keyword evidence="3" id="KW-1185">Reference proteome</keyword>
<feature type="region of interest" description="Disordered" evidence="1">
    <location>
        <begin position="1"/>
        <end position="72"/>
    </location>
</feature>
<evidence type="ECO:0000256" key="1">
    <source>
        <dbReference type="SAM" id="MobiDB-lite"/>
    </source>
</evidence>
<evidence type="ECO:0000313" key="3">
    <source>
        <dbReference type="Proteomes" id="UP001148018"/>
    </source>
</evidence>
<accession>A0A9Q0DS24</accession>
<dbReference type="EMBL" id="JANIIK010000113">
    <property type="protein sequence ID" value="KAJ3592160.1"/>
    <property type="molecule type" value="Genomic_DNA"/>
</dbReference>
<sequence>MSKEEKGEEVHHARKAHQSSGRATDGDPGARGQCGPSPAGGSPAVEPDASTVQKGKKKNKKSLVVEAVVTRS</sequence>
<name>A0A9Q0DS24_9TELE</name>
<proteinExistence type="predicted"/>
<feature type="compositionally biased region" description="Basic and acidic residues" evidence="1">
    <location>
        <begin position="1"/>
        <end position="11"/>
    </location>
</feature>
<comment type="caution">
    <text evidence="2">The sequence shown here is derived from an EMBL/GenBank/DDBJ whole genome shotgun (WGS) entry which is preliminary data.</text>
</comment>
<organism evidence="2 3">
    <name type="scientific">Muraenolepis orangiensis</name>
    <name type="common">Patagonian moray cod</name>
    <dbReference type="NCBI Taxonomy" id="630683"/>
    <lineage>
        <taxon>Eukaryota</taxon>
        <taxon>Metazoa</taxon>
        <taxon>Chordata</taxon>
        <taxon>Craniata</taxon>
        <taxon>Vertebrata</taxon>
        <taxon>Euteleostomi</taxon>
        <taxon>Actinopterygii</taxon>
        <taxon>Neopterygii</taxon>
        <taxon>Teleostei</taxon>
        <taxon>Neoteleostei</taxon>
        <taxon>Acanthomorphata</taxon>
        <taxon>Zeiogadaria</taxon>
        <taxon>Gadariae</taxon>
        <taxon>Gadiformes</taxon>
        <taxon>Muraenolepidoidei</taxon>
        <taxon>Muraenolepididae</taxon>
        <taxon>Muraenolepis</taxon>
    </lineage>
</organism>
<reference evidence="2" key="1">
    <citation type="submission" date="2022-07" db="EMBL/GenBank/DDBJ databases">
        <title>Chromosome-level genome of Muraenolepis orangiensis.</title>
        <authorList>
            <person name="Kim J."/>
        </authorList>
    </citation>
    <scope>NUCLEOTIDE SEQUENCE</scope>
    <source>
        <strain evidence="2">KU_S4_2022</strain>
        <tissue evidence="2">Muscle</tissue>
    </source>
</reference>
<gene>
    <name evidence="2" type="ORF">NHX12_007289</name>
</gene>
<dbReference type="AlphaFoldDB" id="A0A9Q0DS24"/>
<dbReference type="Proteomes" id="UP001148018">
    <property type="component" value="Unassembled WGS sequence"/>
</dbReference>
<protein>
    <submittedName>
        <fullName evidence="2">Uncharacterized protein</fullName>
    </submittedName>
</protein>